<dbReference type="AlphaFoldDB" id="A0A292YC98"/>
<dbReference type="InterPro" id="IPR022258">
    <property type="entry name" value="Flagellar_operon_YvyF"/>
</dbReference>
<gene>
    <name evidence="1" type="ORF">EFBL_0506</name>
</gene>
<evidence type="ECO:0008006" key="3">
    <source>
        <dbReference type="Google" id="ProtNLM"/>
    </source>
</evidence>
<sequence>MALTNCKQCGRLFNRYMKDICPDCVKADENDFYKVSGFLRENRGASPQEVNEATGVSLDKIYRYIREGRLIATHFPNMTYPCERCGIPIGMGRFCRNCTEELKAEINRITHGETAAAHDPHKTRGRDDFYLKNRFDRR</sequence>
<protein>
    <recommendedName>
        <fullName evidence="3">Flagellar protein</fullName>
    </recommendedName>
</protein>
<name>A0A292YC98_9BACL</name>
<proteinExistence type="predicted"/>
<evidence type="ECO:0000313" key="1">
    <source>
        <dbReference type="EMBL" id="GAX88892.1"/>
    </source>
</evidence>
<dbReference type="NCBIfam" id="TIGR03826">
    <property type="entry name" value="YvyF"/>
    <property type="match status" value="1"/>
</dbReference>
<dbReference type="Proteomes" id="UP000217785">
    <property type="component" value="Unassembled WGS sequence"/>
</dbReference>
<accession>A0A292YC98</accession>
<dbReference type="EMBL" id="BDUF01000010">
    <property type="protein sequence ID" value="GAX88892.1"/>
    <property type="molecule type" value="Genomic_DNA"/>
</dbReference>
<dbReference type="RefSeq" id="WP_165912730.1">
    <property type="nucleotide sequence ID" value="NZ_BDUF01000010.1"/>
</dbReference>
<organism evidence="1 2">
    <name type="scientific">Effusibacillus lacus</name>
    <dbReference type="NCBI Taxonomy" id="1348429"/>
    <lineage>
        <taxon>Bacteria</taxon>
        <taxon>Bacillati</taxon>
        <taxon>Bacillota</taxon>
        <taxon>Bacilli</taxon>
        <taxon>Bacillales</taxon>
        <taxon>Alicyclobacillaceae</taxon>
        <taxon>Effusibacillus</taxon>
    </lineage>
</organism>
<evidence type="ECO:0000313" key="2">
    <source>
        <dbReference type="Proteomes" id="UP000217785"/>
    </source>
</evidence>
<keyword evidence="2" id="KW-1185">Reference proteome</keyword>
<reference evidence="2" key="1">
    <citation type="submission" date="2017-07" db="EMBL/GenBank/DDBJ databases">
        <title>Draft genome sequence of Effusibacillus lacus strain skLN1.</title>
        <authorList>
            <person name="Watanabe M."/>
            <person name="Kojima H."/>
            <person name="Fukui M."/>
        </authorList>
    </citation>
    <scope>NUCLEOTIDE SEQUENCE [LARGE SCALE GENOMIC DNA]</scope>
    <source>
        <strain evidence="2">skLN1</strain>
    </source>
</reference>
<comment type="caution">
    <text evidence="1">The sequence shown here is derived from an EMBL/GenBank/DDBJ whole genome shotgun (WGS) entry which is preliminary data.</text>
</comment>